<proteinExistence type="predicted"/>
<evidence type="ECO:0000256" key="1">
    <source>
        <dbReference type="SAM" id="MobiDB-lite"/>
    </source>
</evidence>
<dbReference type="STRING" id="315423.SAMN04488020_10429"/>
<keyword evidence="4" id="KW-1185">Reference proteome</keyword>
<keyword evidence="2" id="KW-0472">Membrane</keyword>
<feature type="transmembrane region" description="Helical" evidence="2">
    <location>
        <begin position="66"/>
        <end position="85"/>
    </location>
</feature>
<evidence type="ECO:0000256" key="2">
    <source>
        <dbReference type="SAM" id="Phobius"/>
    </source>
</evidence>
<evidence type="ECO:0000313" key="4">
    <source>
        <dbReference type="Proteomes" id="UP000193870"/>
    </source>
</evidence>
<keyword evidence="2" id="KW-0812">Transmembrane</keyword>
<dbReference type="RefSeq" id="WP_085853663.1">
    <property type="nucleotide sequence ID" value="NZ_FOPF01000004.1"/>
</dbReference>
<dbReference type="InterPro" id="IPR019253">
    <property type="entry name" value="DUF2244_TM"/>
</dbReference>
<dbReference type="OrthoDB" id="9808190at2"/>
<dbReference type="Pfam" id="PF10003">
    <property type="entry name" value="DUF2244"/>
    <property type="match status" value="1"/>
</dbReference>
<keyword evidence="2" id="KW-1133">Transmembrane helix</keyword>
<dbReference type="EMBL" id="FWFV01000004">
    <property type="protein sequence ID" value="SLN39083.1"/>
    <property type="molecule type" value="Genomic_DNA"/>
</dbReference>
<gene>
    <name evidence="3" type="ORF">PAM7066_01652</name>
</gene>
<protein>
    <recommendedName>
        <fullName evidence="5">Integral membrane protein</fullName>
    </recommendedName>
</protein>
<reference evidence="3 4" key="1">
    <citation type="submission" date="2017-03" db="EMBL/GenBank/DDBJ databases">
        <authorList>
            <person name="Afonso C.L."/>
            <person name="Miller P.J."/>
            <person name="Scott M.A."/>
            <person name="Spackman E."/>
            <person name="Goraichik I."/>
            <person name="Dimitrov K.M."/>
            <person name="Suarez D.L."/>
            <person name="Swayne D.E."/>
        </authorList>
    </citation>
    <scope>NUCLEOTIDE SEQUENCE [LARGE SCALE GENOMIC DNA]</scope>
    <source>
        <strain evidence="3 4">CECT 7066</strain>
    </source>
</reference>
<dbReference type="Proteomes" id="UP000193870">
    <property type="component" value="Unassembled WGS sequence"/>
</dbReference>
<feature type="transmembrane region" description="Helical" evidence="2">
    <location>
        <begin position="40"/>
        <end position="60"/>
    </location>
</feature>
<sequence length="177" mass="20069">MPVQWTTSKEEAPASPGAFSHEGGRPFATLRLWPHRSLPMSGFVGIMAFTGCMFLVPLAPFIGTPVFWGLLPFLVAAMAALYLFFLRNYRDGELTEVLTVWSDRIALVRHNPRTSDQTWEANPYWIRLSLHPDRGPVRNYLTLDGGGREVELGAFLSPEEREAVYDDLDRLLKRLPH</sequence>
<accession>A0A1Y5SFB1</accession>
<evidence type="ECO:0008006" key="5">
    <source>
        <dbReference type="Google" id="ProtNLM"/>
    </source>
</evidence>
<organism evidence="3 4">
    <name type="scientific">Palleronia marisminoris</name>
    <dbReference type="NCBI Taxonomy" id="315423"/>
    <lineage>
        <taxon>Bacteria</taxon>
        <taxon>Pseudomonadati</taxon>
        <taxon>Pseudomonadota</taxon>
        <taxon>Alphaproteobacteria</taxon>
        <taxon>Rhodobacterales</taxon>
        <taxon>Roseobacteraceae</taxon>
        <taxon>Palleronia</taxon>
    </lineage>
</organism>
<evidence type="ECO:0000313" key="3">
    <source>
        <dbReference type="EMBL" id="SLN39083.1"/>
    </source>
</evidence>
<feature type="region of interest" description="Disordered" evidence="1">
    <location>
        <begin position="1"/>
        <end position="22"/>
    </location>
</feature>
<name>A0A1Y5SFB1_9RHOB</name>
<dbReference type="AlphaFoldDB" id="A0A1Y5SFB1"/>